<keyword evidence="3" id="KW-1185">Reference proteome</keyword>
<name>A0A0P0VFM7_ORYSJ</name>
<dbReference type="AlphaFoldDB" id="A0A0P0VFM7"/>
<accession>A0A0P0VFM7</accession>
<organism evidence="2 3">
    <name type="scientific">Oryza sativa subsp. japonica</name>
    <name type="common">Rice</name>
    <dbReference type="NCBI Taxonomy" id="39947"/>
    <lineage>
        <taxon>Eukaryota</taxon>
        <taxon>Viridiplantae</taxon>
        <taxon>Streptophyta</taxon>
        <taxon>Embryophyta</taxon>
        <taxon>Tracheophyta</taxon>
        <taxon>Spermatophyta</taxon>
        <taxon>Magnoliopsida</taxon>
        <taxon>Liliopsida</taxon>
        <taxon>Poales</taxon>
        <taxon>Poaceae</taxon>
        <taxon>BOP clade</taxon>
        <taxon>Oryzoideae</taxon>
        <taxon>Oryzeae</taxon>
        <taxon>Oryzinae</taxon>
        <taxon>Oryza</taxon>
        <taxon>Oryza sativa</taxon>
    </lineage>
</organism>
<dbReference type="Gramene" id="Os02t0186950-00">
    <property type="protein sequence ID" value="Os02t0186950-00"/>
    <property type="gene ID" value="Os02g0186950"/>
</dbReference>
<evidence type="ECO:0000256" key="1">
    <source>
        <dbReference type="SAM" id="MobiDB-lite"/>
    </source>
</evidence>
<dbReference type="Proteomes" id="UP000059680">
    <property type="component" value="Chromosome 2"/>
</dbReference>
<dbReference type="PaxDb" id="39947-A0A0P0VFM7"/>
<reference evidence="3" key="1">
    <citation type="journal article" date="2005" name="Nature">
        <title>The map-based sequence of the rice genome.</title>
        <authorList>
            <consortium name="International rice genome sequencing project (IRGSP)"/>
            <person name="Matsumoto T."/>
            <person name="Wu J."/>
            <person name="Kanamori H."/>
            <person name="Katayose Y."/>
            <person name="Fujisawa M."/>
            <person name="Namiki N."/>
            <person name="Mizuno H."/>
            <person name="Yamamoto K."/>
            <person name="Antonio B.A."/>
            <person name="Baba T."/>
            <person name="Sakata K."/>
            <person name="Nagamura Y."/>
            <person name="Aoki H."/>
            <person name="Arikawa K."/>
            <person name="Arita K."/>
            <person name="Bito T."/>
            <person name="Chiden Y."/>
            <person name="Fujitsuka N."/>
            <person name="Fukunaka R."/>
            <person name="Hamada M."/>
            <person name="Harada C."/>
            <person name="Hayashi A."/>
            <person name="Hijishita S."/>
            <person name="Honda M."/>
            <person name="Hosokawa S."/>
            <person name="Ichikawa Y."/>
            <person name="Idonuma A."/>
            <person name="Iijima M."/>
            <person name="Ikeda M."/>
            <person name="Ikeno M."/>
            <person name="Ito K."/>
            <person name="Ito S."/>
            <person name="Ito T."/>
            <person name="Ito Y."/>
            <person name="Ito Y."/>
            <person name="Iwabuchi A."/>
            <person name="Kamiya K."/>
            <person name="Karasawa W."/>
            <person name="Kurita K."/>
            <person name="Katagiri S."/>
            <person name="Kikuta A."/>
            <person name="Kobayashi H."/>
            <person name="Kobayashi N."/>
            <person name="Machita K."/>
            <person name="Maehara T."/>
            <person name="Masukawa M."/>
            <person name="Mizubayashi T."/>
            <person name="Mukai Y."/>
            <person name="Nagasaki H."/>
            <person name="Nagata Y."/>
            <person name="Naito S."/>
            <person name="Nakashima M."/>
            <person name="Nakama Y."/>
            <person name="Nakamichi Y."/>
            <person name="Nakamura M."/>
            <person name="Meguro A."/>
            <person name="Negishi M."/>
            <person name="Ohta I."/>
            <person name="Ohta T."/>
            <person name="Okamoto M."/>
            <person name="Ono N."/>
            <person name="Saji S."/>
            <person name="Sakaguchi M."/>
            <person name="Sakai K."/>
            <person name="Shibata M."/>
            <person name="Shimokawa T."/>
            <person name="Song J."/>
            <person name="Takazaki Y."/>
            <person name="Terasawa K."/>
            <person name="Tsugane M."/>
            <person name="Tsuji K."/>
            <person name="Ueda S."/>
            <person name="Waki K."/>
            <person name="Yamagata H."/>
            <person name="Yamamoto M."/>
            <person name="Yamamoto S."/>
            <person name="Yamane H."/>
            <person name="Yoshiki S."/>
            <person name="Yoshihara R."/>
            <person name="Yukawa K."/>
            <person name="Zhong H."/>
            <person name="Yano M."/>
            <person name="Yuan Q."/>
            <person name="Ouyang S."/>
            <person name="Liu J."/>
            <person name="Jones K.M."/>
            <person name="Gansberger K."/>
            <person name="Moffat K."/>
            <person name="Hill J."/>
            <person name="Bera J."/>
            <person name="Fadrosh D."/>
            <person name="Jin S."/>
            <person name="Johri S."/>
            <person name="Kim M."/>
            <person name="Overton L."/>
            <person name="Reardon M."/>
            <person name="Tsitrin T."/>
            <person name="Vuong H."/>
            <person name="Weaver B."/>
            <person name="Ciecko A."/>
            <person name="Tallon L."/>
            <person name="Jackson J."/>
            <person name="Pai G."/>
            <person name="Aken S.V."/>
            <person name="Utterback T."/>
            <person name="Reidmuller S."/>
            <person name="Feldblyum T."/>
            <person name="Hsiao J."/>
            <person name="Zismann V."/>
            <person name="Iobst S."/>
            <person name="de Vazeille A.R."/>
            <person name="Buell C.R."/>
            <person name="Ying K."/>
            <person name="Li Y."/>
            <person name="Lu T."/>
            <person name="Huang Y."/>
            <person name="Zhao Q."/>
            <person name="Feng Q."/>
            <person name="Zhang L."/>
            <person name="Zhu J."/>
            <person name="Weng Q."/>
            <person name="Mu J."/>
            <person name="Lu Y."/>
            <person name="Fan D."/>
            <person name="Liu Y."/>
            <person name="Guan J."/>
            <person name="Zhang Y."/>
            <person name="Yu S."/>
            <person name="Liu X."/>
            <person name="Zhang Y."/>
            <person name="Hong G."/>
            <person name="Han B."/>
            <person name="Choisne N."/>
            <person name="Demange N."/>
            <person name="Orjeda G."/>
            <person name="Samain S."/>
            <person name="Cattolico L."/>
            <person name="Pelletier E."/>
            <person name="Couloux A."/>
            <person name="Segurens B."/>
            <person name="Wincker P."/>
            <person name="D'Hont A."/>
            <person name="Scarpelli C."/>
            <person name="Weissenbach J."/>
            <person name="Salanoubat M."/>
            <person name="Quetier F."/>
            <person name="Yu Y."/>
            <person name="Kim H.R."/>
            <person name="Rambo T."/>
            <person name="Currie J."/>
            <person name="Collura K."/>
            <person name="Luo M."/>
            <person name="Yang T."/>
            <person name="Ammiraju J.S.S."/>
            <person name="Engler F."/>
            <person name="Soderlund C."/>
            <person name="Wing R.A."/>
            <person name="Palmer L.E."/>
            <person name="de la Bastide M."/>
            <person name="Spiegel L."/>
            <person name="Nascimento L."/>
            <person name="Zutavern T."/>
            <person name="O'Shaughnessy A."/>
            <person name="Dike S."/>
            <person name="Dedhia N."/>
            <person name="Preston R."/>
            <person name="Balija V."/>
            <person name="McCombie W.R."/>
            <person name="Chow T."/>
            <person name="Chen H."/>
            <person name="Chung M."/>
            <person name="Chen C."/>
            <person name="Shaw J."/>
            <person name="Wu H."/>
            <person name="Hsiao K."/>
            <person name="Chao Y."/>
            <person name="Chu M."/>
            <person name="Cheng C."/>
            <person name="Hour A."/>
            <person name="Lee P."/>
            <person name="Lin S."/>
            <person name="Lin Y."/>
            <person name="Liou J."/>
            <person name="Liu S."/>
            <person name="Hsing Y."/>
            <person name="Raghuvanshi S."/>
            <person name="Mohanty A."/>
            <person name="Bharti A.K."/>
            <person name="Gaur A."/>
            <person name="Gupta V."/>
            <person name="Kumar D."/>
            <person name="Ravi V."/>
            <person name="Vij S."/>
            <person name="Kapur A."/>
            <person name="Khurana P."/>
            <person name="Khurana P."/>
            <person name="Khurana J.P."/>
            <person name="Tyagi A.K."/>
            <person name="Gaikwad K."/>
            <person name="Singh A."/>
            <person name="Dalal V."/>
            <person name="Srivastava S."/>
            <person name="Dixit A."/>
            <person name="Pal A.K."/>
            <person name="Ghazi I.A."/>
            <person name="Yadav M."/>
            <person name="Pandit A."/>
            <person name="Bhargava A."/>
            <person name="Sureshbabu K."/>
            <person name="Batra K."/>
            <person name="Sharma T.R."/>
            <person name="Mohapatra T."/>
            <person name="Singh N.K."/>
            <person name="Messing J."/>
            <person name="Nelson A.B."/>
            <person name="Fuks G."/>
            <person name="Kavchok S."/>
            <person name="Keizer G."/>
            <person name="Linton E."/>
            <person name="Llaca V."/>
            <person name="Song R."/>
            <person name="Tanyolac B."/>
            <person name="Young S."/>
            <person name="Ho-Il K."/>
            <person name="Hahn J.H."/>
            <person name="Sangsakoo G."/>
            <person name="Vanavichit A."/>
            <person name="de Mattos Luiz.A.T."/>
            <person name="Zimmer P.D."/>
            <person name="Malone G."/>
            <person name="Dellagostin O."/>
            <person name="de Oliveira A.C."/>
            <person name="Bevan M."/>
            <person name="Bancroft I."/>
            <person name="Minx P."/>
            <person name="Cordum H."/>
            <person name="Wilson R."/>
            <person name="Cheng Z."/>
            <person name="Jin W."/>
            <person name="Jiang J."/>
            <person name="Leong S.A."/>
            <person name="Iwama H."/>
            <person name="Gojobori T."/>
            <person name="Itoh T."/>
            <person name="Niimura Y."/>
            <person name="Fujii Y."/>
            <person name="Habara T."/>
            <person name="Sakai H."/>
            <person name="Sato Y."/>
            <person name="Wilson G."/>
            <person name="Kumar K."/>
            <person name="McCouch S."/>
            <person name="Juretic N."/>
            <person name="Hoen D."/>
            <person name="Wright S."/>
            <person name="Bruskiewich R."/>
            <person name="Bureau T."/>
            <person name="Miyao A."/>
            <person name="Hirochika H."/>
            <person name="Nishikawa T."/>
            <person name="Kadowaki K."/>
            <person name="Sugiura M."/>
            <person name="Burr B."/>
            <person name="Sasaki T."/>
        </authorList>
    </citation>
    <scope>NUCLEOTIDE SEQUENCE [LARGE SCALE GENOMIC DNA]</scope>
    <source>
        <strain evidence="3">cv. Nipponbare</strain>
    </source>
</reference>
<feature type="compositionally biased region" description="Basic and acidic residues" evidence="1">
    <location>
        <begin position="25"/>
        <end position="42"/>
    </location>
</feature>
<proteinExistence type="predicted"/>
<feature type="compositionally biased region" description="Basic and acidic residues" evidence="1">
    <location>
        <begin position="1"/>
        <end position="10"/>
    </location>
</feature>
<feature type="compositionally biased region" description="Basic and acidic residues" evidence="1">
    <location>
        <begin position="50"/>
        <end position="59"/>
    </location>
</feature>
<protein>
    <submittedName>
        <fullName evidence="2">Os02g0186950 protein</fullName>
    </submittedName>
</protein>
<reference evidence="2 3" key="2">
    <citation type="journal article" date="2013" name="Plant Cell Physiol.">
        <title>Rice Annotation Project Database (RAP-DB): an integrative and interactive database for rice genomics.</title>
        <authorList>
            <person name="Sakai H."/>
            <person name="Lee S.S."/>
            <person name="Tanaka T."/>
            <person name="Numa H."/>
            <person name="Kim J."/>
            <person name="Kawahara Y."/>
            <person name="Wakimoto H."/>
            <person name="Yang C.C."/>
            <person name="Iwamoto M."/>
            <person name="Abe T."/>
            <person name="Yamada Y."/>
            <person name="Muto A."/>
            <person name="Inokuchi H."/>
            <person name="Ikemura T."/>
            <person name="Matsumoto T."/>
            <person name="Sasaki T."/>
            <person name="Itoh T."/>
        </authorList>
    </citation>
    <scope>NUCLEOTIDE SEQUENCE [LARGE SCALE GENOMIC DNA]</scope>
    <source>
        <strain evidence="3">cv. Nipponbare</strain>
    </source>
</reference>
<sequence length="140" mass="15841">GEPGALRHVELVGGHAAGEAPVEVEQQRGERELDVHQPERHAGAHPPAGAERDELEVRPPEVPLAPLEPLRRELLRRAAPRRRVPADRPRVHEHRGARRHVVAEHQHLARAVAPARRQQRRRRVQPERLLDDELEVAEVG</sequence>
<feature type="compositionally biased region" description="Basic residues" evidence="1">
    <location>
        <begin position="91"/>
        <end position="100"/>
    </location>
</feature>
<evidence type="ECO:0000313" key="3">
    <source>
        <dbReference type="Proteomes" id="UP000059680"/>
    </source>
</evidence>
<dbReference type="FunCoup" id="A0A0P0VFM7">
    <property type="interactions" value="15"/>
</dbReference>
<dbReference type="InParanoid" id="A0A0P0VFM7"/>
<reference evidence="2 3" key="3">
    <citation type="journal article" date="2013" name="Rice">
        <title>Improvement of the Oryza sativa Nipponbare reference genome using next generation sequence and optical map data.</title>
        <authorList>
            <person name="Kawahara Y."/>
            <person name="de la Bastide M."/>
            <person name="Hamilton J.P."/>
            <person name="Kanamori H."/>
            <person name="McCombie W.R."/>
            <person name="Ouyang S."/>
            <person name="Schwartz D.C."/>
            <person name="Tanaka T."/>
            <person name="Wu J."/>
            <person name="Zhou S."/>
            <person name="Childs K.L."/>
            <person name="Davidson R.M."/>
            <person name="Lin H."/>
            <person name="Quesada-Ocampo L."/>
            <person name="Vaillancourt B."/>
            <person name="Sakai H."/>
            <person name="Lee S.S."/>
            <person name="Kim J."/>
            <person name="Numa H."/>
            <person name="Itoh T."/>
            <person name="Buell C.R."/>
            <person name="Matsumoto T."/>
        </authorList>
    </citation>
    <scope>NUCLEOTIDE SEQUENCE [LARGE SCALE GENOMIC DNA]</scope>
    <source>
        <strain evidence="3">cv. Nipponbare</strain>
    </source>
</reference>
<feature type="region of interest" description="Disordered" evidence="1">
    <location>
        <begin position="1"/>
        <end position="63"/>
    </location>
</feature>
<evidence type="ECO:0000313" key="2">
    <source>
        <dbReference type="EMBL" id="BAS77360.1"/>
    </source>
</evidence>
<feature type="non-terminal residue" evidence="2">
    <location>
        <position position="1"/>
    </location>
</feature>
<feature type="region of interest" description="Disordered" evidence="1">
    <location>
        <begin position="81"/>
        <end position="140"/>
    </location>
</feature>
<dbReference type="EMBL" id="AP014958">
    <property type="protein sequence ID" value="BAS77360.1"/>
    <property type="molecule type" value="Genomic_DNA"/>
</dbReference>
<gene>
    <name evidence="2" type="ordered locus">Os02g0186950</name>
    <name evidence="2" type="ORF">OSNPB_020186950</name>
</gene>